<proteinExistence type="predicted"/>
<keyword evidence="2" id="KW-1185">Reference proteome</keyword>
<accession>A0ACC0J0P0</accession>
<name>A0ACC0J0P0_9ERIC</name>
<keyword evidence="1" id="KW-0347">Helicase</keyword>
<reference evidence="1 2" key="1">
    <citation type="journal article" date="2022" name="Plant J.">
        <title>Chromosome-level genome of Camellia lanceoleosa provides a valuable resource for understanding genome evolution and self-incompatibility.</title>
        <authorList>
            <person name="Gong W."/>
            <person name="Xiao S."/>
            <person name="Wang L."/>
            <person name="Liao Z."/>
            <person name="Chang Y."/>
            <person name="Mo W."/>
            <person name="Hu G."/>
            <person name="Li W."/>
            <person name="Zhao G."/>
            <person name="Zhu H."/>
            <person name="Hu X."/>
            <person name="Ji K."/>
            <person name="Xiang X."/>
            <person name="Song Q."/>
            <person name="Yuan D."/>
            <person name="Jin S."/>
            <person name="Zhang L."/>
        </authorList>
    </citation>
    <scope>NUCLEOTIDE SEQUENCE [LARGE SCALE GENOMIC DNA]</scope>
    <source>
        <strain evidence="1">SQ_2022a</strain>
    </source>
</reference>
<gene>
    <name evidence="1" type="ORF">LOK49_LG01G03196</name>
</gene>
<keyword evidence="1" id="KW-0547">Nucleotide-binding</keyword>
<comment type="caution">
    <text evidence="1">The sequence shown here is derived from an EMBL/GenBank/DDBJ whole genome shotgun (WGS) entry which is preliminary data.</text>
</comment>
<keyword evidence="1" id="KW-0378">Hydrolase</keyword>
<dbReference type="Proteomes" id="UP001060215">
    <property type="component" value="Chromosome 1"/>
</dbReference>
<evidence type="ECO:0000313" key="2">
    <source>
        <dbReference type="Proteomes" id="UP001060215"/>
    </source>
</evidence>
<protein>
    <submittedName>
        <fullName evidence="1">Pre-mRNA-splicing factor ATP-dependent RNA helicase DEAH5</fullName>
    </submittedName>
</protein>
<sequence length="123" mass="14057">MLDSIPKDLNRPWEDPMPETDERHLAQELRGVGLSAYDMPDWKKDAFGNSAIPCPYRGSVSNSQLCSVRRLSCIGTLEREWMRWSSRVESNMNDLVSKVPKIVDATADEEGEYEKEEGYEEDA</sequence>
<dbReference type="EMBL" id="CM045758">
    <property type="protein sequence ID" value="KAI8031051.1"/>
    <property type="molecule type" value="Genomic_DNA"/>
</dbReference>
<keyword evidence="1" id="KW-0067">ATP-binding</keyword>
<organism evidence="1 2">
    <name type="scientific">Camellia lanceoleosa</name>
    <dbReference type="NCBI Taxonomy" id="1840588"/>
    <lineage>
        <taxon>Eukaryota</taxon>
        <taxon>Viridiplantae</taxon>
        <taxon>Streptophyta</taxon>
        <taxon>Embryophyta</taxon>
        <taxon>Tracheophyta</taxon>
        <taxon>Spermatophyta</taxon>
        <taxon>Magnoliopsida</taxon>
        <taxon>eudicotyledons</taxon>
        <taxon>Gunneridae</taxon>
        <taxon>Pentapetalae</taxon>
        <taxon>asterids</taxon>
        <taxon>Ericales</taxon>
        <taxon>Theaceae</taxon>
        <taxon>Camellia</taxon>
    </lineage>
</organism>
<evidence type="ECO:0000313" key="1">
    <source>
        <dbReference type="EMBL" id="KAI8031051.1"/>
    </source>
</evidence>